<evidence type="ECO:0000256" key="5">
    <source>
        <dbReference type="ARBA" id="ARBA00022737"/>
    </source>
</evidence>
<feature type="region of interest" description="Disordered" evidence="9">
    <location>
        <begin position="1"/>
        <end position="60"/>
    </location>
</feature>
<feature type="repeat" description="WD" evidence="8">
    <location>
        <begin position="272"/>
        <end position="296"/>
    </location>
</feature>
<keyword evidence="3" id="KW-0698">rRNA processing</keyword>
<evidence type="ECO:0000256" key="1">
    <source>
        <dbReference type="ARBA" id="ARBA00004604"/>
    </source>
</evidence>
<evidence type="ECO:0000256" key="4">
    <source>
        <dbReference type="ARBA" id="ARBA00022574"/>
    </source>
</evidence>
<sequence>MAASQGGSAGKTKLQDIVLPESPQPAKQLTKKQTKKDAQNAQVPPIAGPSKSPEASPWSWRSLTQSSASKVATLFSKDGGYFFAASGASVKIYSASTGHVVSTLHPNPHSTTSEDVSSSQDSITSMALNPHNPFQLYTTSISGFLRIWDVLDGVLLRTLNLEQPIRHIAVHEKYKDEVFLALTRPRKPGTSESTEDVGIVVRASLTPTPATSNQPIQLSSTVSMFGKTRAPVGLALSSSGTWLVAIGGHTAYVASPSSPKNGFTKFVSPERLTCLTFHPSEEYFATGDDKGVIRLWYCLSAGLPSSSVGVEKKAQTTALHWHAHAVSSVAFTANGAYLLSGGEEAVLVIWQLHSSRKEFVPRVGAPIVGLAVSKRKDGDEEYLLSLADASFVFVRSATLRISKTVSRIKLDPTSPSHRPAHVPFATHPLSSTLILPSSHPSSLQFYDPTTSRLLSELEVSPSNRVSRRDEKALEPSRVERVAVSESGDWMVTVDAREGDESSHGEVYLKMWSWDVKSSTWTLNTRIDRPHGLSQVTAIAFRPKTPMSPETQLVTTGKDGKIKVWRTRASKTKGGQTEEYWVARSTFSFRSSIPSHASWSADGSILAVSQAPHVVLYDPSTCLPVKTLTCPECNTVSSAHFIGRSGRYLAAVNKRNLVLWDLVTQTVRWHYRSQYVVSGITPHPKNDTFCLFQRPPSTEVAPSTTHTQVFTPLSNIPTQSKSVPFHLTNQGPCPPHWTSSPPSSFSFVGITSTWNVVVVGDDVRLPGDEGSSAKGLKGLPAASKRTLFQDIFGASAIVDVALKKIPSPKTHGSWKGKEVEKVFDTAAYFMPPLETVFDTVMDGFFSPRPANELEDEEEREEENDEMDVDRDETVLVESGVDRVVGWDEMNAMVELFKHHGVLPSSTSQPNGDLPVNGIRQHADKVNGVPPPPSTPITNINGIPPSREKSKSTPSAHHVSPPDTSSSPAAKTGQKRKKSLGS</sequence>
<dbReference type="GO" id="GO:0003723">
    <property type="term" value="F:RNA binding"/>
    <property type="evidence" value="ECO:0007669"/>
    <property type="project" value="InterPro"/>
</dbReference>
<dbReference type="Pfam" id="PF23869">
    <property type="entry name" value="Beta-prop_WDR75_1st"/>
    <property type="match status" value="1"/>
</dbReference>
<keyword evidence="2" id="KW-0690">Ribosome biogenesis</keyword>
<dbReference type="InterPro" id="IPR015943">
    <property type="entry name" value="WD40/YVTN_repeat-like_dom_sf"/>
</dbReference>
<dbReference type="EMBL" id="JANAWD010000275">
    <property type="protein sequence ID" value="KAJ3482400.1"/>
    <property type="molecule type" value="Genomic_DNA"/>
</dbReference>
<evidence type="ECO:0000313" key="12">
    <source>
        <dbReference type="Proteomes" id="UP001212997"/>
    </source>
</evidence>
<comment type="caution">
    <text evidence="11">The sequence shown here is derived from an EMBL/GenBank/DDBJ whole genome shotgun (WGS) entry which is preliminary data.</text>
</comment>
<evidence type="ECO:0000256" key="3">
    <source>
        <dbReference type="ARBA" id="ARBA00022552"/>
    </source>
</evidence>
<organism evidence="11 12">
    <name type="scientific">Meripilus lineatus</name>
    <dbReference type="NCBI Taxonomy" id="2056292"/>
    <lineage>
        <taxon>Eukaryota</taxon>
        <taxon>Fungi</taxon>
        <taxon>Dikarya</taxon>
        <taxon>Basidiomycota</taxon>
        <taxon>Agaricomycotina</taxon>
        <taxon>Agaricomycetes</taxon>
        <taxon>Polyporales</taxon>
        <taxon>Meripilaceae</taxon>
        <taxon>Meripilus</taxon>
    </lineage>
</organism>
<evidence type="ECO:0000256" key="8">
    <source>
        <dbReference type="PROSITE-ProRule" id="PRU00221"/>
    </source>
</evidence>
<dbReference type="InterPro" id="IPR057644">
    <property type="entry name" value="Beta-prop_WDR75_2nd"/>
</dbReference>
<feature type="region of interest" description="Disordered" evidence="9">
    <location>
        <begin position="846"/>
        <end position="869"/>
    </location>
</feature>
<dbReference type="SMART" id="SM00320">
    <property type="entry name" value="WD40"/>
    <property type="match status" value="6"/>
</dbReference>
<name>A0AAD5V584_9APHY</name>
<dbReference type="GO" id="GO:0032040">
    <property type="term" value="C:small-subunit processome"/>
    <property type="evidence" value="ECO:0007669"/>
    <property type="project" value="InterPro"/>
</dbReference>
<dbReference type="InterPro" id="IPR036322">
    <property type="entry name" value="WD40_repeat_dom_sf"/>
</dbReference>
<feature type="repeat" description="WD" evidence="8">
    <location>
        <begin position="319"/>
        <end position="360"/>
    </location>
</feature>
<dbReference type="Proteomes" id="UP001212997">
    <property type="component" value="Unassembled WGS sequence"/>
</dbReference>
<dbReference type="AlphaFoldDB" id="A0AAD5V584"/>
<dbReference type="Gene3D" id="2.130.10.10">
    <property type="entry name" value="YVTN repeat-like/Quinoprotein amine dehydrogenase"/>
    <property type="match status" value="3"/>
</dbReference>
<reference evidence="11" key="1">
    <citation type="submission" date="2022-07" db="EMBL/GenBank/DDBJ databases">
        <title>Genome Sequence of Physisporinus lineatus.</title>
        <authorList>
            <person name="Buettner E."/>
        </authorList>
    </citation>
    <scope>NUCLEOTIDE SEQUENCE</scope>
    <source>
        <strain evidence="11">VT162</strain>
    </source>
</reference>
<evidence type="ECO:0000256" key="6">
    <source>
        <dbReference type="ARBA" id="ARBA00023163"/>
    </source>
</evidence>
<keyword evidence="7" id="KW-0539">Nucleus</keyword>
<evidence type="ECO:0000259" key="10">
    <source>
        <dbReference type="Pfam" id="PF23769"/>
    </source>
</evidence>
<feature type="compositionally biased region" description="Acidic residues" evidence="9">
    <location>
        <begin position="851"/>
        <end position="869"/>
    </location>
</feature>
<feature type="domain" description="WD repeat-containing protein 75 second beta-propeller" evidence="10">
    <location>
        <begin position="428"/>
        <end position="688"/>
    </location>
</feature>
<feature type="compositionally biased region" description="Low complexity" evidence="9">
    <location>
        <begin position="934"/>
        <end position="943"/>
    </location>
</feature>
<feature type="region of interest" description="Disordered" evidence="9">
    <location>
        <begin position="900"/>
        <end position="980"/>
    </location>
</feature>
<dbReference type="PANTHER" id="PTHR44215">
    <property type="entry name" value="WD REPEAT-CONTAINING PROTEIN 75"/>
    <property type="match status" value="1"/>
</dbReference>
<dbReference type="PANTHER" id="PTHR44215:SF1">
    <property type="entry name" value="WD REPEAT-CONTAINING PROTEIN 75"/>
    <property type="match status" value="1"/>
</dbReference>
<dbReference type="InterPro" id="IPR053826">
    <property type="entry name" value="WDR75"/>
</dbReference>
<keyword evidence="6" id="KW-0804">Transcription</keyword>
<gene>
    <name evidence="11" type="ORF">NLI96_g7013</name>
</gene>
<evidence type="ECO:0000256" key="2">
    <source>
        <dbReference type="ARBA" id="ARBA00022517"/>
    </source>
</evidence>
<dbReference type="PROSITE" id="PS50294">
    <property type="entry name" value="WD_REPEATS_REGION"/>
    <property type="match status" value="1"/>
</dbReference>
<evidence type="ECO:0000256" key="9">
    <source>
        <dbReference type="SAM" id="MobiDB-lite"/>
    </source>
</evidence>
<protein>
    <recommendedName>
        <fullName evidence="10">WD repeat-containing protein 75 second beta-propeller domain-containing protein</fullName>
    </recommendedName>
</protein>
<keyword evidence="12" id="KW-1185">Reference proteome</keyword>
<dbReference type="Pfam" id="PF23769">
    <property type="entry name" value="Beta-prop_WDR75_2nd"/>
    <property type="match status" value="1"/>
</dbReference>
<accession>A0AAD5V584</accession>
<dbReference type="GO" id="GO:0045943">
    <property type="term" value="P:positive regulation of transcription by RNA polymerase I"/>
    <property type="evidence" value="ECO:0007669"/>
    <property type="project" value="InterPro"/>
</dbReference>
<dbReference type="SUPFAM" id="SSF50978">
    <property type="entry name" value="WD40 repeat-like"/>
    <property type="match status" value="2"/>
</dbReference>
<dbReference type="GO" id="GO:0006364">
    <property type="term" value="P:rRNA processing"/>
    <property type="evidence" value="ECO:0007669"/>
    <property type="project" value="UniProtKB-KW"/>
</dbReference>
<keyword evidence="4 8" id="KW-0853">WD repeat</keyword>
<dbReference type="PROSITE" id="PS50082">
    <property type="entry name" value="WD_REPEATS_2"/>
    <property type="match status" value="2"/>
</dbReference>
<dbReference type="InterPro" id="IPR001680">
    <property type="entry name" value="WD40_rpt"/>
</dbReference>
<evidence type="ECO:0000256" key="7">
    <source>
        <dbReference type="ARBA" id="ARBA00023242"/>
    </source>
</evidence>
<proteinExistence type="predicted"/>
<feature type="compositionally biased region" description="Basic residues" evidence="9">
    <location>
        <begin position="971"/>
        <end position="980"/>
    </location>
</feature>
<comment type="subcellular location">
    <subcellularLocation>
        <location evidence="1">Nucleus</location>
        <location evidence="1">Nucleolus</location>
    </subcellularLocation>
</comment>
<keyword evidence="5" id="KW-0677">Repeat</keyword>
<dbReference type="GO" id="GO:2000234">
    <property type="term" value="P:positive regulation of rRNA processing"/>
    <property type="evidence" value="ECO:0007669"/>
    <property type="project" value="TreeGrafter"/>
</dbReference>
<evidence type="ECO:0000313" key="11">
    <source>
        <dbReference type="EMBL" id="KAJ3482400.1"/>
    </source>
</evidence>